<dbReference type="SUPFAM" id="SSF53756">
    <property type="entry name" value="UDP-Glycosyltransferase/glycogen phosphorylase"/>
    <property type="match status" value="1"/>
</dbReference>
<dbReference type="EMBL" id="CAUI01000023">
    <property type="protein sequence ID" value="CCU81046.1"/>
    <property type="molecule type" value="Genomic_DNA"/>
</dbReference>
<dbReference type="InParanoid" id="M5E3Y0"/>
<evidence type="ECO:0000313" key="2">
    <source>
        <dbReference type="Proteomes" id="UP000012063"/>
    </source>
</evidence>
<dbReference type="Gene3D" id="3.40.50.2000">
    <property type="entry name" value="Glycogen Phosphorylase B"/>
    <property type="match status" value="1"/>
</dbReference>
<keyword evidence="2" id="KW-1185">Reference proteome</keyword>
<reference evidence="2" key="1">
    <citation type="journal article" date="2013" name="Genome Announc.">
        <title>Genome Sequence of Halanaerobium saccharolyticum subsp. saccharolyticum Strain DSM 6643T, a Halophilic Hydrogen-Producing Bacterium.</title>
        <authorList>
            <person name="Kivisto A."/>
            <person name="Larjo A."/>
            <person name="Ciranna A."/>
            <person name="Santala V."/>
            <person name="Roos C."/>
            <person name="Karp M."/>
        </authorList>
    </citation>
    <scope>NUCLEOTIDE SEQUENCE [LARGE SCALE GENOMIC DNA]</scope>
    <source>
        <strain evidence="2">DSM 6643</strain>
    </source>
</reference>
<accession>M5E3Y0</accession>
<gene>
    <name evidence="1" type="ORF">HSACCH_02539</name>
</gene>
<name>M5E3Y0_9FIRM</name>
<dbReference type="STRING" id="1293054.HSACCH_02539"/>
<comment type="caution">
    <text evidence="1">The sequence shown here is derived from an EMBL/GenBank/DDBJ whole genome shotgun (WGS) entry which is preliminary data.</text>
</comment>
<proteinExistence type="predicted"/>
<organism evidence="1 2">
    <name type="scientific">Halanaerobium saccharolyticum subsp. saccharolyticum DSM 6643</name>
    <dbReference type="NCBI Taxonomy" id="1293054"/>
    <lineage>
        <taxon>Bacteria</taxon>
        <taxon>Bacillati</taxon>
        <taxon>Bacillota</taxon>
        <taxon>Clostridia</taxon>
        <taxon>Halanaerobiales</taxon>
        <taxon>Halanaerobiaceae</taxon>
        <taxon>Halanaerobium</taxon>
    </lineage>
</organism>
<protein>
    <submittedName>
        <fullName evidence="1">Uncharacterized protein</fullName>
    </submittedName>
</protein>
<sequence length="78" mass="9403">MPKNKIEVIYNPYDINKITEKSKVTVGKKYEHIFFKKTIITMGSLHYQKGQWHLIKTFSRLIKKAFERAKEFLKEQKN</sequence>
<dbReference type="AlphaFoldDB" id="M5E3Y0"/>
<evidence type="ECO:0000313" key="1">
    <source>
        <dbReference type="EMBL" id="CCU81046.1"/>
    </source>
</evidence>
<dbReference type="Proteomes" id="UP000012063">
    <property type="component" value="Unassembled WGS sequence"/>
</dbReference>